<proteinExistence type="predicted"/>
<evidence type="ECO:0000313" key="1">
    <source>
        <dbReference type="EMBL" id="GAK55959.1"/>
    </source>
</evidence>
<dbReference type="AlphaFoldDB" id="A0A081BUF4"/>
<name>A0A081BUF4_VECG1</name>
<sequence length="42" mass="5116">MRIYLDNCCFNRPFDDQNQIKIKLETEAKLYIQEKIRQHSTA</sequence>
<evidence type="ECO:0000313" key="2">
    <source>
        <dbReference type="Proteomes" id="UP000030661"/>
    </source>
</evidence>
<dbReference type="EMBL" id="DF820464">
    <property type="protein sequence ID" value="GAK55959.1"/>
    <property type="molecule type" value="Genomic_DNA"/>
</dbReference>
<reference evidence="1" key="1">
    <citation type="journal article" date="2015" name="PeerJ">
        <title>First genomic representation of candidate bacterial phylum KSB3 points to enhanced environmental sensing as a trigger of wastewater bulking.</title>
        <authorList>
            <person name="Sekiguchi Y."/>
            <person name="Ohashi A."/>
            <person name="Parks D.H."/>
            <person name="Yamauchi T."/>
            <person name="Tyson G.W."/>
            <person name="Hugenholtz P."/>
        </authorList>
    </citation>
    <scope>NUCLEOTIDE SEQUENCE [LARGE SCALE GENOMIC DNA]</scope>
</reference>
<dbReference type="Proteomes" id="UP000030661">
    <property type="component" value="Unassembled WGS sequence"/>
</dbReference>
<gene>
    <name evidence="1" type="ORF">U27_02920</name>
</gene>
<dbReference type="STRING" id="1499967.U27_02920"/>
<accession>A0A081BUF4</accession>
<dbReference type="HOGENOM" id="CLU_3247691_0_0_0"/>
<protein>
    <submittedName>
        <fullName evidence="1">Uncharacterized protein</fullName>
    </submittedName>
</protein>
<organism evidence="1">
    <name type="scientific">Vecturithrix granuli</name>
    <dbReference type="NCBI Taxonomy" id="1499967"/>
    <lineage>
        <taxon>Bacteria</taxon>
        <taxon>Candidatus Moduliflexota</taxon>
        <taxon>Candidatus Vecturitrichia</taxon>
        <taxon>Candidatus Vecturitrichales</taxon>
        <taxon>Candidatus Vecturitrichaceae</taxon>
        <taxon>Candidatus Vecturithrix</taxon>
    </lineage>
</organism>
<keyword evidence="2" id="KW-1185">Reference proteome</keyword>